<protein>
    <submittedName>
        <fullName evidence="2">Uncharacterized protein</fullName>
    </submittedName>
</protein>
<comment type="caution">
    <text evidence="2">The sequence shown here is derived from an EMBL/GenBank/DDBJ whole genome shotgun (WGS) entry which is preliminary data.</text>
</comment>
<feature type="region of interest" description="Disordered" evidence="1">
    <location>
        <begin position="1"/>
        <end position="220"/>
    </location>
</feature>
<name>A0ABV9CTH4_9ACTN</name>
<feature type="compositionally biased region" description="Basic and acidic residues" evidence="1">
    <location>
        <begin position="1"/>
        <end position="37"/>
    </location>
</feature>
<feature type="compositionally biased region" description="Basic and acidic residues" evidence="1">
    <location>
        <begin position="77"/>
        <end position="90"/>
    </location>
</feature>
<feature type="compositionally biased region" description="Basic and acidic residues" evidence="1">
    <location>
        <begin position="50"/>
        <end position="67"/>
    </location>
</feature>
<gene>
    <name evidence="2" type="ORF">ACFO60_33460</name>
</gene>
<feature type="compositionally biased region" description="Gly residues" evidence="1">
    <location>
        <begin position="207"/>
        <end position="217"/>
    </location>
</feature>
<evidence type="ECO:0000313" key="3">
    <source>
        <dbReference type="Proteomes" id="UP001596004"/>
    </source>
</evidence>
<organism evidence="2 3">
    <name type="scientific">Sphaerisporangium dianthi</name>
    <dbReference type="NCBI Taxonomy" id="1436120"/>
    <lineage>
        <taxon>Bacteria</taxon>
        <taxon>Bacillati</taxon>
        <taxon>Actinomycetota</taxon>
        <taxon>Actinomycetes</taxon>
        <taxon>Streptosporangiales</taxon>
        <taxon>Streptosporangiaceae</taxon>
        <taxon>Sphaerisporangium</taxon>
    </lineage>
</organism>
<proteinExistence type="predicted"/>
<feature type="compositionally biased region" description="Low complexity" evidence="1">
    <location>
        <begin position="136"/>
        <end position="146"/>
    </location>
</feature>
<evidence type="ECO:0000256" key="1">
    <source>
        <dbReference type="SAM" id="MobiDB-lite"/>
    </source>
</evidence>
<dbReference type="EMBL" id="JBHSFP010000034">
    <property type="protein sequence ID" value="MFC4535697.1"/>
    <property type="molecule type" value="Genomic_DNA"/>
</dbReference>
<accession>A0ABV9CTH4</accession>
<reference evidence="3" key="1">
    <citation type="journal article" date="2019" name="Int. J. Syst. Evol. Microbiol.">
        <title>The Global Catalogue of Microorganisms (GCM) 10K type strain sequencing project: providing services to taxonomists for standard genome sequencing and annotation.</title>
        <authorList>
            <consortium name="The Broad Institute Genomics Platform"/>
            <consortium name="The Broad Institute Genome Sequencing Center for Infectious Disease"/>
            <person name="Wu L."/>
            <person name="Ma J."/>
        </authorList>
    </citation>
    <scope>NUCLEOTIDE SEQUENCE [LARGE SCALE GENOMIC DNA]</scope>
    <source>
        <strain evidence="3">CGMCC 4.7132</strain>
    </source>
</reference>
<evidence type="ECO:0000313" key="2">
    <source>
        <dbReference type="EMBL" id="MFC4535697.1"/>
    </source>
</evidence>
<keyword evidence="3" id="KW-1185">Reference proteome</keyword>
<feature type="compositionally biased region" description="Low complexity" evidence="1">
    <location>
        <begin position="180"/>
        <end position="192"/>
    </location>
</feature>
<feature type="compositionally biased region" description="Basic and acidic residues" evidence="1">
    <location>
        <begin position="122"/>
        <end position="131"/>
    </location>
</feature>
<sequence length="308" mass="33137">MEPYRRDTAHDPDTDRPEDGHTSDSAADDIRTVHDPSRPWAGNEGLDAEGDVRRTDENDELAKRNEGDGLDGLDQGHAVDRGSGDLDGVDRTQTLGRASGDVDDLADDRLVAASSSTTENPDPAHDSRELGDATDDAPAPGTAFDPEPVLSEGRAPGDRDLMVYPDDADYPTREQDSDLVAVPVVKPEPVAARNDLERPSEETGTGVVAGGTQGAFGPGEFEQRWREVQASFVDDPRDAVTRADQLVDEAVAAIASRKQSLVDQWKNSDQNDTERLRLALRDYRSLLQDLVGLSYSGAGHGNGPAETK</sequence>
<dbReference type="RefSeq" id="WP_380848763.1">
    <property type="nucleotide sequence ID" value="NZ_JBHSFP010000034.1"/>
</dbReference>
<dbReference type="Proteomes" id="UP001596004">
    <property type="component" value="Unassembled WGS sequence"/>
</dbReference>